<gene>
    <name evidence="2" type="ORF">BFW87_24650</name>
</gene>
<reference evidence="2 3" key="1">
    <citation type="submission" date="2016-12" db="EMBL/GenBank/DDBJ databases">
        <title>Draft genome sequences of seven strains of Pseudomonas fluorescens that produce 4-formylaminooxyvinylglycine.</title>
        <authorList>
            <person name="Okrent R.A."/>
            <person name="Manning V.A."/>
            <person name="Trippe K.M."/>
        </authorList>
    </citation>
    <scope>NUCLEOTIDE SEQUENCE [LARGE SCALE GENOMIC DNA]</scope>
    <source>
        <strain evidence="2 3">P5A</strain>
    </source>
</reference>
<keyword evidence="1" id="KW-0812">Transmembrane</keyword>
<dbReference type="EMBL" id="MSDF01000051">
    <property type="protein sequence ID" value="OPA86449.1"/>
    <property type="molecule type" value="Genomic_DNA"/>
</dbReference>
<name>A0A1T2Y304_PSEFL</name>
<dbReference type="Proteomes" id="UP000190965">
    <property type="component" value="Unassembled WGS sequence"/>
</dbReference>
<evidence type="ECO:0000313" key="2">
    <source>
        <dbReference type="EMBL" id="OPA86449.1"/>
    </source>
</evidence>
<dbReference type="OrthoDB" id="6992786at2"/>
<protein>
    <recommendedName>
        <fullName evidence="4">Transmembrane protein</fullName>
    </recommendedName>
</protein>
<organism evidence="2 3">
    <name type="scientific">Pseudomonas fluorescens</name>
    <dbReference type="NCBI Taxonomy" id="294"/>
    <lineage>
        <taxon>Bacteria</taxon>
        <taxon>Pseudomonadati</taxon>
        <taxon>Pseudomonadota</taxon>
        <taxon>Gammaproteobacteria</taxon>
        <taxon>Pseudomonadales</taxon>
        <taxon>Pseudomonadaceae</taxon>
        <taxon>Pseudomonas</taxon>
    </lineage>
</organism>
<feature type="transmembrane region" description="Helical" evidence="1">
    <location>
        <begin position="12"/>
        <end position="39"/>
    </location>
</feature>
<accession>A0A1T2Y304</accession>
<keyword evidence="1" id="KW-1133">Transmembrane helix</keyword>
<proteinExistence type="predicted"/>
<evidence type="ECO:0008006" key="4">
    <source>
        <dbReference type="Google" id="ProtNLM"/>
    </source>
</evidence>
<evidence type="ECO:0000256" key="1">
    <source>
        <dbReference type="SAM" id="Phobius"/>
    </source>
</evidence>
<dbReference type="RefSeq" id="WP_078742320.1">
    <property type="nucleotide sequence ID" value="NZ_MSDF01000051.1"/>
</dbReference>
<sequence>MTGQGSKIKLFLLLVLYCVGLFVFLAFFGTFAAVVVHYFKSGDWEFTKIDIFRLVLGALAYALPVAVGVWILYLLKERKRCKTHTAEEDRKDG</sequence>
<comment type="caution">
    <text evidence="2">The sequence shown here is derived from an EMBL/GenBank/DDBJ whole genome shotgun (WGS) entry which is preliminary data.</text>
</comment>
<evidence type="ECO:0000313" key="3">
    <source>
        <dbReference type="Proteomes" id="UP000190965"/>
    </source>
</evidence>
<keyword evidence="1" id="KW-0472">Membrane</keyword>
<feature type="transmembrane region" description="Helical" evidence="1">
    <location>
        <begin position="51"/>
        <end position="75"/>
    </location>
</feature>
<dbReference type="AlphaFoldDB" id="A0A1T2Y304"/>